<sequence>MRLRNRLYKEYVAGVKSFMDTVKGSSYDKWIFHIEEDEFVDTGGFNVRGLHMNHENETNIDDEGDDEMYGLMHEMLGSTSNDRLIYRALHHYKTYVKNKARPEGSIAEAYIVNESLTFCSMYLHSIETQFNRIHQNNDGGLRTQGLSIFSQQAQPFGGVHRSKLSQLEIECAHWGLWDIQQKDVLEVQDEHVFYQQNESCDTVLKVQCDNLESQLFHRDDVNADVIQDPSLHEEMMVTTQNTNDFICDEEEEDETIEDYSSDETNELQYEDDSDLDHNIS</sequence>
<dbReference type="InterPro" id="IPR025452">
    <property type="entry name" value="DUF4218"/>
</dbReference>
<accession>A0ABQ8IH62</accession>
<reference evidence="3 4" key="1">
    <citation type="submission" date="2021-02" db="EMBL/GenBank/DDBJ databases">
        <title>Plant Genome Project.</title>
        <authorList>
            <person name="Zhang R.-G."/>
        </authorList>
    </citation>
    <scope>NUCLEOTIDE SEQUENCE [LARGE SCALE GENOMIC DNA]</scope>
    <source>
        <tissue evidence="3">Leaves</tissue>
    </source>
</reference>
<keyword evidence="4" id="KW-1185">Reference proteome</keyword>
<name>A0ABQ8IH62_9ROSI</name>
<evidence type="ECO:0000256" key="1">
    <source>
        <dbReference type="SAM" id="MobiDB-lite"/>
    </source>
</evidence>
<evidence type="ECO:0000313" key="4">
    <source>
        <dbReference type="Proteomes" id="UP000827721"/>
    </source>
</evidence>
<feature type="domain" description="DUF4218" evidence="2">
    <location>
        <begin position="85"/>
        <end position="136"/>
    </location>
</feature>
<evidence type="ECO:0000259" key="2">
    <source>
        <dbReference type="Pfam" id="PF13960"/>
    </source>
</evidence>
<dbReference type="PANTHER" id="PTHR48451:SF1">
    <property type="entry name" value="DUF4218 DOMAIN-CONTAINING PROTEIN"/>
    <property type="match status" value="1"/>
</dbReference>
<dbReference type="Pfam" id="PF13960">
    <property type="entry name" value="DUF4218"/>
    <property type="match status" value="1"/>
</dbReference>
<dbReference type="PANTHER" id="PTHR48451">
    <property type="entry name" value="DUF4218 DOMAIN-CONTAINING PROTEIN"/>
    <property type="match status" value="1"/>
</dbReference>
<protein>
    <recommendedName>
        <fullName evidence="2">DUF4218 domain-containing protein</fullName>
    </recommendedName>
</protein>
<feature type="compositionally biased region" description="Acidic residues" evidence="1">
    <location>
        <begin position="250"/>
        <end position="274"/>
    </location>
</feature>
<evidence type="ECO:0000313" key="3">
    <source>
        <dbReference type="EMBL" id="KAH7576022.1"/>
    </source>
</evidence>
<proteinExistence type="predicted"/>
<dbReference type="Proteomes" id="UP000827721">
    <property type="component" value="Unassembled WGS sequence"/>
</dbReference>
<gene>
    <name evidence="3" type="ORF">JRO89_XS02G0278700</name>
</gene>
<organism evidence="3 4">
    <name type="scientific">Xanthoceras sorbifolium</name>
    <dbReference type="NCBI Taxonomy" id="99658"/>
    <lineage>
        <taxon>Eukaryota</taxon>
        <taxon>Viridiplantae</taxon>
        <taxon>Streptophyta</taxon>
        <taxon>Embryophyta</taxon>
        <taxon>Tracheophyta</taxon>
        <taxon>Spermatophyta</taxon>
        <taxon>Magnoliopsida</taxon>
        <taxon>eudicotyledons</taxon>
        <taxon>Gunneridae</taxon>
        <taxon>Pentapetalae</taxon>
        <taxon>rosids</taxon>
        <taxon>malvids</taxon>
        <taxon>Sapindales</taxon>
        <taxon>Sapindaceae</taxon>
        <taxon>Xanthoceroideae</taxon>
        <taxon>Xanthoceras</taxon>
    </lineage>
</organism>
<comment type="caution">
    <text evidence="3">The sequence shown here is derived from an EMBL/GenBank/DDBJ whole genome shotgun (WGS) entry which is preliminary data.</text>
</comment>
<dbReference type="EMBL" id="JAFEMO010000002">
    <property type="protein sequence ID" value="KAH7576022.1"/>
    <property type="molecule type" value="Genomic_DNA"/>
</dbReference>
<feature type="region of interest" description="Disordered" evidence="1">
    <location>
        <begin position="250"/>
        <end position="280"/>
    </location>
</feature>